<name>A0ABV7LUC8_9GAMM</name>
<proteinExistence type="predicted"/>
<evidence type="ECO:0000313" key="3">
    <source>
        <dbReference type="Proteomes" id="UP001595579"/>
    </source>
</evidence>
<evidence type="ECO:0000256" key="1">
    <source>
        <dbReference type="SAM" id="Phobius"/>
    </source>
</evidence>
<dbReference type="RefSeq" id="WP_386776685.1">
    <property type="nucleotide sequence ID" value="NZ_JBHRUG010000048.1"/>
</dbReference>
<keyword evidence="1" id="KW-0812">Transmembrane</keyword>
<dbReference type="EMBL" id="JBHRUG010000048">
    <property type="protein sequence ID" value="MFC3285915.1"/>
    <property type="molecule type" value="Genomic_DNA"/>
</dbReference>
<keyword evidence="3" id="KW-1185">Reference proteome</keyword>
<keyword evidence="1" id="KW-1133">Transmembrane helix</keyword>
<gene>
    <name evidence="2" type="ORF">ACFOEV_20140</name>
</gene>
<reference evidence="3" key="1">
    <citation type="journal article" date="2019" name="Int. J. Syst. Evol. Microbiol.">
        <title>The Global Catalogue of Microorganisms (GCM) 10K type strain sequencing project: providing services to taxonomists for standard genome sequencing and annotation.</title>
        <authorList>
            <consortium name="The Broad Institute Genomics Platform"/>
            <consortium name="The Broad Institute Genome Sequencing Center for Infectious Disease"/>
            <person name="Wu L."/>
            <person name="Ma J."/>
        </authorList>
    </citation>
    <scope>NUCLEOTIDE SEQUENCE [LARGE SCALE GENOMIC DNA]</scope>
    <source>
        <strain evidence="3">CECT 7698</strain>
    </source>
</reference>
<keyword evidence="1" id="KW-0472">Membrane</keyword>
<feature type="transmembrane region" description="Helical" evidence="1">
    <location>
        <begin position="31"/>
        <end position="50"/>
    </location>
</feature>
<sequence length="52" mass="6020">MDIDLDNQTKKELVERIARIEKGERPKEIELAEWVMPIGLCVLISALLLWSL</sequence>
<dbReference type="Proteomes" id="UP001595579">
    <property type="component" value="Unassembled WGS sequence"/>
</dbReference>
<evidence type="ECO:0000313" key="2">
    <source>
        <dbReference type="EMBL" id="MFC3285915.1"/>
    </source>
</evidence>
<comment type="caution">
    <text evidence="2">The sequence shown here is derived from an EMBL/GenBank/DDBJ whole genome shotgun (WGS) entry which is preliminary data.</text>
</comment>
<organism evidence="2 3">
    <name type="scientific">Litchfieldella rifensis</name>
    <dbReference type="NCBI Taxonomy" id="762643"/>
    <lineage>
        <taxon>Bacteria</taxon>
        <taxon>Pseudomonadati</taxon>
        <taxon>Pseudomonadota</taxon>
        <taxon>Gammaproteobacteria</taxon>
        <taxon>Oceanospirillales</taxon>
        <taxon>Halomonadaceae</taxon>
        <taxon>Litchfieldella</taxon>
    </lineage>
</organism>
<accession>A0ABV7LUC8</accession>
<protein>
    <submittedName>
        <fullName evidence="2">Uncharacterized protein</fullName>
    </submittedName>
</protein>